<keyword evidence="1 6" id="KW-0436">Ligase</keyword>
<dbReference type="PANTHER" id="PTHR43033:SF1">
    <property type="entry name" value="TRNA(ILE)-LYSIDINE SYNTHASE-RELATED"/>
    <property type="match status" value="1"/>
</dbReference>
<dbReference type="EC" id="6.3.4.19" evidence="6"/>
<comment type="domain">
    <text evidence="6">The N-terminal region contains the highly conserved SGGXDS motif, predicted to be a P-loop motif involved in ATP binding.</text>
</comment>
<dbReference type="Pfam" id="PF01171">
    <property type="entry name" value="ATP_bind_3"/>
    <property type="match status" value="1"/>
</dbReference>
<keyword evidence="4 6" id="KW-0067">ATP-binding</keyword>
<organism evidence="8">
    <name type="scientific">Scinaia undulata</name>
    <dbReference type="NCBI Taxonomy" id="1884664"/>
    <lineage>
        <taxon>Eukaryota</taxon>
        <taxon>Rhodophyta</taxon>
        <taxon>Florideophyceae</taxon>
        <taxon>Nemaliophycidae</taxon>
        <taxon>Nemaliales</taxon>
        <taxon>Scinaiaceae</taxon>
        <taxon>Scinaia</taxon>
    </lineage>
</organism>
<dbReference type="Gene3D" id="1.20.59.20">
    <property type="match status" value="1"/>
</dbReference>
<evidence type="ECO:0000256" key="4">
    <source>
        <dbReference type="ARBA" id="ARBA00022840"/>
    </source>
</evidence>
<dbReference type="CDD" id="cd01992">
    <property type="entry name" value="TilS_N"/>
    <property type="match status" value="1"/>
</dbReference>
<evidence type="ECO:0000256" key="1">
    <source>
        <dbReference type="ARBA" id="ARBA00022598"/>
    </source>
</evidence>
<dbReference type="SUPFAM" id="SSF82829">
    <property type="entry name" value="MesJ substrate recognition domain-like"/>
    <property type="match status" value="1"/>
</dbReference>
<accession>A0A1G4NXU7</accession>
<dbReference type="SUPFAM" id="SSF52402">
    <property type="entry name" value="Adenine nucleotide alpha hydrolases-like"/>
    <property type="match status" value="1"/>
</dbReference>
<dbReference type="HAMAP" id="MF_01161">
    <property type="entry name" value="tRNA_Ile_lys_synt"/>
    <property type="match status" value="1"/>
</dbReference>
<feature type="binding site" evidence="6">
    <location>
        <begin position="30"/>
        <end position="35"/>
    </location>
    <ligand>
        <name>ATP</name>
        <dbReference type="ChEBI" id="CHEBI:30616"/>
    </ligand>
</feature>
<dbReference type="InterPro" id="IPR012795">
    <property type="entry name" value="tRNA_Ile_lys_synt_N"/>
</dbReference>
<comment type="subcellular location">
    <subcellularLocation>
        <location evidence="6">Plastid</location>
        <location evidence="6">Chloroplast</location>
    </subcellularLocation>
</comment>
<keyword evidence="8" id="KW-0150">Chloroplast</keyword>
<geneLocation type="chloroplast" evidence="8"/>
<evidence type="ECO:0000256" key="2">
    <source>
        <dbReference type="ARBA" id="ARBA00022694"/>
    </source>
</evidence>
<comment type="similarity">
    <text evidence="6">Belongs to the tRNA(Ile)-lysidine synthase family.</text>
</comment>
<dbReference type="InterPro" id="IPR012094">
    <property type="entry name" value="tRNA_Ile_lys_synt"/>
</dbReference>
<dbReference type="Gene3D" id="3.40.50.620">
    <property type="entry name" value="HUPs"/>
    <property type="match status" value="1"/>
</dbReference>
<dbReference type="RefSeq" id="YP_009314881.1">
    <property type="nucleotide sequence ID" value="NC_031664.1"/>
</dbReference>
<dbReference type="GeneID" id="30001132"/>
<dbReference type="NCBIfam" id="TIGR02432">
    <property type="entry name" value="lysidine_TilS_N"/>
    <property type="match status" value="1"/>
</dbReference>
<evidence type="ECO:0000256" key="3">
    <source>
        <dbReference type="ARBA" id="ARBA00022741"/>
    </source>
</evidence>
<dbReference type="EMBL" id="LT622873">
    <property type="protein sequence ID" value="SCW23336.1"/>
    <property type="molecule type" value="Genomic_DNA"/>
</dbReference>
<comment type="catalytic activity">
    <reaction evidence="5 6">
        <text>cytidine(34) in tRNA(Ile2) + L-lysine + ATP = lysidine(34) in tRNA(Ile2) + AMP + diphosphate + H(+)</text>
        <dbReference type="Rhea" id="RHEA:43744"/>
        <dbReference type="Rhea" id="RHEA-COMP:10625"/>
        <dbReference type="Rhea" id="RHEA-COMP:10670"/>
        <dbReference type="ChEBI" id="CHEBI:15378"/>
        <dbReference type="ChEBI" id="CHEBI:30616"/>
        <dbReference type="ChEBI" id="CHEBI:32551"/>
        <dbReference type="ChEBI" id="CHEBI:33019"/>
        <dbReference type="ChEBI" id="CHEBI:82748"/>
        <dbReference type="ChEBI" id="CHEBI:83665"/>
        <dbReference type="ChEBI" id="CHEBI:456215"/>
        <dbReference type="EC" id="6.3.4.19"/>
    </reaction>
</comment>
<dbReference type="GO" id="GO:0005524">
    <property type="term" value="F:ATP binding"/>
    <property type="evidence" value="ECO:0007669"/>
    <property type="project" value="UniProtKB-UniRule"/>
</dbReference>
<dbReference type="AlphaFoldDB" id="A0A1G4NXU7"/>
<gene>
    <name evidence="6 8" type="primary">tilS</name>
    <name evidence="8" type="ORF">J0081_57</name>
</gene>
<dbReference type="InterPro" id="IPR011063">
    <property type="entry name" value="TilS/TtcA_N"/>
</dbReference>
<dbReference type="InterPro" id="IPR014729">
    <property type="entry name" value="Rossmann-like_a/b/a_fold"/>
</dbReference>
<keyword evidence="8" id="KW-0934">Plastid</keyword>
<dbReference type="PANTHER" id="PTHR43033">
    <property type="entry name" value="TRNA(ILE)-LYSIDINE SYNTHASE-RELATED"/>
    <property type="match status" value="1"/>
</dbReference>
<reference evidence="8" key="2">
    <citation type="submission" date="2016-10" db="EMBL/GenBank/DDBJ databases">
        <authorList>
            <person name="de Groot N.N."/>
        </authorList>
    </citation>
    <scope>NUCLEOTIDE SEQUENCE</scope>
    <source>
        <strain evidence="8">J.0081</strain>
    </source>
</reference>
<dbReference type="GO" id="GO:0032267">
    <property type="term" value="F:tRNA(Ile)-lysidine synthase activity"/>
    <property type="evidence" value="ECO:0007669"/>
    <property type="project" value="UniProtKB-EC"/>
</dbReference>
<dbReference type="GO" id="GO:0006400">
    <property type="term" value="P:tRNA modification"/>
    <property type="evidence" value="ECO:0007669"/>
    <property type="project" value="UniProtKB-UniRule"/>
</dbReference>
<reference evidence="8" key="1">
    <citation type="submission" date="2016-10" db="EMBL/GenBank/DDBJ databases">
        <title>Chloroplast genomes as a tool to resolve red algal phylogenies: a case study in the Nemaliales.</title>
        <authorList>
            <person name="Costa J.F."/>
            <person name="Lin S.M."/>
            <person name="Macaya E.C."/>
            <person name="Fernandez-Garcia C."/>
            <person name="Verbruggen H."/>
        </authorList>
    </citation>
    <scope>NUCLEOTIDE SEQUENCE</scope>
    <source>
        <strain evidence="8">J.0081</strain>
    </source>
</reference>
<evidence type="ECO:0000259" key="7">
    <source>
        <dbReference type="Pfam" id="PF01171"/>
    </source>
</evidence>
<feature type="domain" description="tRNA(Ile)-lysidine/2-thiocytidine synthase N-terminal" evidence="7">
    <location>
        <begin position="25"/>
        <end position="202"/>
    </location>
</feature>
<evidence type="ECO:0000256" key="6">
    <source>
        <dbReference type="HAMAP-Rule" id="MF_01161"/>
    </source>
</evidence>
<proteinExistence type="inferred from homology"/>
<name>A0A1G4NXU7_9FLOR</name>
<keyword evidence="2 6" id="KW-0819">tRNA processing</keyword>
<evidence type="ECO:0000256" key="5">
    <source>
        <dbReference type="ARBA" id="ARBA00048539"/>
    </source>
</evidence>
<protein>
    <recommendedName>
        <fullName evidence="6">tRNA(Ile)-lysidine synthase, chloroplastic</fullName>
        <ecNumber evidence="6">6.3.4.19</ecNumber>
    </recommendedName>
    <alternativeName>
        <fullName evidence="6">tRNA(Ile)-2-lysyl-cytidine synthase</fullName>
    </alternativeName>
    <alternativeName>
        <fullName evidence="6">tRNA(Ile)-lysidine synthetase</fullName>
    </alternativeName>
</protein>
<evidence type="ECO:0000313" key="8">
    <source>
        <dbReference type="EMBL" id="SCW23336.1"/>
    </source>
</evidence>
<comment type="function">
    <text evidence="6">Ligates lysine onto the cytidine present at position 34 of the AUA codon-specific tRNA(Ile) that contains the anticodon CAU, in an ATP-dependent manner. Cytidine is converted to lysidine, thus changing the amino acid specificity of the tRNA from methionine to isoleucine.</text>
</comment>
<sequence length="318" mass="37888">MKTFLHHKLRINLIQQLELCRPSSVLLAFSGGQDSLCLLKLCIDMQNKYNFNIGIVHIDHQLRKDATINTNHIINIIKALQIKSYIYQIKDSSYSEQTCRDTRYQIILQTARIHGYKYIATAHSASDRIETFIYNLTRGSSMDGLNSIIWSRNINCNMKLIRPILNFTRQEIGWFCRYFALPVWSDYSNINYQHSRNRIRQELIPYLKKYLNKDAEKHITTCLELLYMDSEYIRQNTIKIYQHVKHPVFIAINHPHLLNQHYSIQIRVLRLFFKHNLNIYTSHILLKKIILNMQKDTKEEIAHNSIIIRYNKTWLYVS</sequence>
<keyword evidence="3 6" id="KW-0547">Nucleotide-binding</keyword>
<dbReference type="GO" id="GO:0009507">
    <property type="term" value="C:chloroplast"/>
    <property type="evidence" value="ECO:0007669"/>
    <property type="project" value="UniProtKB-SubCell"/>
</dbReference>